<keyword evidence="16" id="KW-1185">Reference proteome</keyword>
<evidence type="ECO:0000256" key="7">
    <source>
        <dbReference type="ARBA" id="ARBA00022837"/>
    </source>
</evidence>
<comment type="cofactor">
    <cofactor evidence="11">
        <name>heme b</name>
        <dbReference type="ChEBI" id="CHEBI:60344"/>
    </cofactor>
    <text evidence="11">Binds 1 heme b (iron(II)-protoporphyrin IX) group per subunit.</text>
</comment>
<dbReference type="PANTHER" id="PTHR31517:SF84">
    <property type="entry name" value="PEROXIDASE"/>
    <property type="match status" value="1"/>
</dbReference>
<sequence length="184" mass="20098">MLGRKDSRAAYKREADGLRTVFSSLKIIADKFAEIGLDATDLVALSGGHTIGRSQCRMFLPRLYNFNNTGKPDPEMNPAFLANLRTNCPNVTAASSNLNNLDATTADTFDNNYFKNLMNKKGLLATDQGLLSSLVPGTADLVSQFASDQNSFFKAFGKAMIKMGNFGVLDESQGEIRKNCRLVN</sequence>
<keyword evidence="10 12" id="KW-1015">Disulfide bond</keyword>
<dbReference type="GO" id="GO:0006979">
    <property type="term" value="P:response to oxidative stress"/>
    <property type="evidence" value="ECO:0007669"/>
    <property type="project" value="InterPro"/>
</dbReference>
<dbReference type="InterPro" id="IPR010255">
    <property type="entry name" value="Haem_peroxidase_sf"/>
</dbReference>
<dbReference type="PROSITE" id="PS00435">
    <property type="entry name" value="PEROXIDASE_1"/>
    <property type="match status" value="1"/>
</dbReference>
<accession>A0A484LCM6</accession>
<evidence type="ECO:0000259" key="13">
    <source>
        <dbReference type="PROSITE" id="PS50873"/>
    </source>
</evidence>
<dbReference type="OrthoDB" id="1278854at2759"/>
<dbReference type="EMBL" id="OOIL02001316">
    <property type="protein sequence ID" value="VFQ74079.1"/>
    <property type="molecule type" value="Genomic_DNA"/>
</dbReference>
<keyword evidence="8" id="KW-0560">Oxidoreductase</keyword>
<keyword evidence="5" id="KW-0349">Heme</keyword>
<dbReference type="PRINTS" id="PR00461">
    <property type="entry name" value="PLPEROXIDASE"/>
</dbReference>
<keyword evidence="7 11" id="KW-0106">Calcium</keyword>
<evidence type="ECO:0000256" key="5">
    <source>
        <dbReference type="ARBA" id="ARBA00022617"/>
    </source>
</evidence>
<evidence type="ECO:0000256" key="12">
    <source>
        <dbReference type="PIRSR" id="PIRSR600823-5"/>
    </source>
</evidence>
<dbReference type="SUPFAM" id="SSF48113">
    <property type="entry name" value="Heme-dependent peroxidases"/>
    <property type="match status" value="1"/>
</dbReference>
<evidence type="ECO:0000256" key="11">
    <source>
        <dbReference type="PIRSR" id="PIRSR600823-3"/>
    </source>
</evidence>
<dbReference type="InterPro" id="IPR002016">
    <property type="entry name" value="Haem_peroxidase"/>
</dbReference>
<dbReference type="EMBL" id="OOIL02001316">
    <property type="protein sequence ID" value="VFQ74110.1"/>
    <property type="molecule type" value="Genomic_DNA"/>
</dbReference>
<evidence type="ECO:0000256" key="2">
    <source>
        <dbReference type="ARBA" id="ARBA00006873"/>
    </source>
</evidence>
<evidence type="ECO:0000256" key="4">
    <source>
        <dbReference type="ARBA" id="ARBA00022559"/>
    </source>
</evidence>
<dbReference type="EC" id="1.11.1.7" evidence="3"/>
<proteinExistence type="inferred from homology"/>
<dbReference type="GO" id="GO:0140825">
    <property type="term" value="F:lactoperoxidase activity"/>
    <property type="evidence" value="ECO:0007669"/>
    <property type="project" value="UniProtKB-EC"/>
</dbReference>
<name>A0A484LCM6_9ASTE</name>
<keyword evidence="4" id="KW-0575">Peroxidase</keyword>
<feature type="binding site" evidence="11">
    <location>
        <position position="105"/>
    </location>
    <ligand>
        <name>Ca(2+)</name>
        <dbReference type="ChEBI" id="CHEBI:29108"/>
        <label>2</label>
    </ligand>
</feature>
<comment type="similarity">
    <text evidence="2">Belongs to the peroxidase family. Ascorbate peroxidase subfamily.</text>
</comment>
<keyword evidence="9 11" id="KW-0408">Iron</keyword>
<evidence type="ECO:0000313" key="14">
    <source>
        <dbReference type="EMBL" id="VFQ74079.1"/>
    </source>
</evidence>
<organism evidence="15 16">
    <name type="scientific">Cuscuta campestris</name>
    <dbReference type="NCBI Taxonomy" id="132261"/>
    <lineage>
        <taxon>Eukaryota</taxon>
        <taxon>Viridiplantae</taxon>
        <taxon>Streptophyta</taxon>
        <taxon>Embryophyta</taxon>
        <taxon>Tracheophyta</taxon>
        <taxon>Spermatophyta</taxon>
        <taxon>Magnoliopsida</taxon>
        <taxon>eudicotyledons</taxon>
        <taxon>Gunneridae</taxon>
        <taxon>Pentapetalae</taxon>
        <taxon>asterids</taxon>
        <taxon>lamiids</taxon>
        <taxon>Solanales</taxon>
        <taxon>Convolvulaceae</taxon>
        <taxon>Cuscuteae</taxon>
        <taxon>Cuscuta</taxon>
        <taxon>Cuscuta subgen. Grammica</taxon>
        <taxon>Cuscuta sect. Cleistogrammica</taxon>
    </lineage>
</organism>
<evidence type="ECO:0000256" key="10">
    <source>
        <dbReference type="ARBA" id="ARBA00023157"/>
    </source>
</evidence>
<evidence type="ECO:0000256" key="3">
    <source>
        <dbReference type="ARBA" id="ARBA00012313"/>
    </source>
</evidence>
<gene>
    <name evidence="14" type="ORF">CCAM_LOCUS15855</name>
    <name evidence="15" type="ORF">CCAM_LOCUS15886</name>
</gene>
<feature type="disulfide bond" evidence="12">
    <location>
        <begin position="56"/>
        <end position="88"/>
    </location>
</feature>
<evidence type="ECO:0000256" key="6">
    <source>
        <dbReference type="ARBA" id="ARBA00022723"/>
    </source>
</evidence>
<comment type="catalytic activity">
    <reaction evidence="1">
        <text>2 a phenolic donor + H2O2 = 2 a phenolic radical donor + 2 H2O</text>
        <dbReference type="Rhea" id="RHEA:56136"/>
        <dbReference type="ChEBI" id="CHEBI:15377"/>
        <dbReference type="ChEBI" id="CHEBI:16240"/>
        <dbReference type="ChEBI" id="CHEBI:139520"/>
        <dbReference type="ChEBI" id="CHEBI:139521"/>
        <dbReference type="EC" id="1.11.1.7"/>
    </reaction>
</comment>
<evidence type="ECO:0000256" key="8">
    <source>
        <dbReference type="ARBA" id="ARBA00023002"/>
    </source>
</evidence>
<feature type="binding site" evidence="11">
    <location>
        <position position="110"/>
    </location>
    <ligand>
        <name>Ca(2+)</name>
        <dbReference type="ChEBI" id="CHEBI:29108"/>
        <label>2</label>
    </ligand>
</feature>
<dbReference type="GO" id="GO:0046872">
    <property type="term" value="F:metal ion binding"/>
    <property type="evidence" value="ECO:0007669"/>
    <property type="project" value="UniProtKB-KW"/>
</dbReference>
<dbReference type="PROSITE" id="PS50873">
    <property type="entry name" value="PEROXIDASE_4"/>
    <property type="match status" value="1"/>
</dbReference>
<keyword evidence="6 11" id="KW-0479">Metal-binding</keyword>
<feature type="domain" description="Plant heme peroxidase family profile" evidence="13">
    <location>
        <begin position="1"/>
        <end position="184"/>
    </location>
</feature>
<evidence type="ECO:0000256" key="1">
    <source>
        <dbReference type="ARBA" id="ARBA00000189"/>
    </source>
</evidence>
<comment type="cofactor">
    <cofactor evidence="11">
        <name>Ca(2+)</name>
        <dbReference type="ChEBI" id="CHEBI:29108"/>
    </cofactor>
    <text evidence="11">Binds 2 calcium ions per subunit.</text>
</comment>
<dbReference type="Proteomes" id="UP000595140">
    <property type="component" value="Unassembled WGS sequence"/>
</dbReference>
<evidence type="ECO:0000313" key="15">
    <source>
        <dbReference type="EMBL" id="VFQ74110.1"/>
    </source>
</evidence>
<evidence type="ECO:0000313" key="16">
    <source>
        <dbReference type="Proteomes" id="UP000595140"/>
    </source>
</evidence>
<feature type="binding site" description="axial binding residue" evidence="11">
    <location>
        <position position="49"/>
    </location>
    <ligand>
        <name>heme b</name>
        <dbReference type="ChEBI" id="CHEBI:60344"/>
    </ligand>
    <ligandPart>
        <name>Fe</name>
        <dbReference type="ChEBI" id="CHEBI:18248"/>
    </ligandPart>
</feature>
<evidence type="ECO:0000256" key="9">
    <source>
        <dbReference type="ARBA" id="ARBA00023004"/>
    </source>
</evidence>
<feature type="binding site" evidence="11">
    <location>
        <position position="50"/>
    </location>
    <ligand>
        <name>Ca(2+)</name>
        <dbReference type="ChEBI" id="CHEBI:29108"/>
        <label>2</label>
    </ligand>
</feature>
<dbReference type="Gene3D" id="1.10.420.10">
    <property type="entry name" value="Peroxidase, domain 2"/>
    <property type="match status" value="1"/>
</dbReference>
<dbReference type="GO" id="GO:0020037">
    <property type="term" value="F:heme binding"/>
    <property type="evidence" value="ECO:0007669"/>
    <property type="project" value="InterPro"/>
</dbReference>
<protein>
    <recommendedName>
        <fullName evidence="3">peroxidase</fullName>
        <ecNumber evidence="3">1.11.1.7</ecNumber>
    </recommendedName>
</protein>
<feature type="binding site" evidence="11">
    <location>
        <position position="102"/>
    </location>
    <ligand>
        <name>Ca(2+)</name>
        <dbReference type="ChEBI" id="CHEBI:29108"/>
        <label>2</label>
    </ligand>
</feature>
<dbReference type="Pfam" id="PF00141">
    <property type="entry name" value="peroxidase"/>
    <property type="match status" value="1"/>
</dbReference>
<dbReference type="InterPro" id="IPR019793">
    <property type="entry name" value="Peroxidases_heam-ligand_BS"/>
</dbReference>
<dbReference type="InterPro" id="IPR000823">
    <property type="entry name" value="Peroxidase_pln"/>
</dbReference>
<dbReference type="FunFam" id="1.10.420.10:FF:000001">
    <property type="entry name" value="Peroxidase"/>
    <property type="match status" value="1"/>
</dbReference>
<dbReference type="PRINTS" id="PR00458">
    <property type="entry name" value="PEROXIDASE"/>
</dbReference>
<dbReference type="AlphaFoldDB" id="A0A484LCM6"/>
<reference evidence="15 16" key="1">
    <citation type="submission" date="2018-04" db="EMBL/GenBank/DDBJ databases">
        <authorList>
            <person name="Vogel A."/>
        </authorList>
    </citation>
    <scope>NUCLEOTIDE SEQUENCE [LARGE SCALE GENOMIC DNA]</scope>
</reference>
<dbReference type="PANTHER" id="PTHR31517">
    <property type="match status" value="1"/>
</dbReference>